<evidence type="ECO:0000313" key="6">
    <source>
        <dbReference type="Proteomes" id="UP000184310"/>
    </source>
</evidence>
<dbReference type="NCBIfam" id="NF033679">
    <property type="entry name" value="DNRLRE_dom"/>
    <property type="match status" value="1"/>
</dbReference>
<dbReference type="GO" id="GO:0005576">
    <property type="term" value="C:extracellular region"/>
    <property type="evidence" value="ECO:0007669"/>
    <property type="project" value="UniProtKB-SubCell"/>
</dbReference>
<dbReference type="Proteomes" id="UP000184310">
    <property type="component" value="Unassembled WGS sequence"/>
</dbReference>
<keyword evidence="3" id="KW-0732">Signal</keyword>
<keyword evidence="6" id="KW-1185">Reference proteome</keyword>
<feature type="domain" description="Carbohydrate-binding module family 96" evidence="4">
    <location>
        <begin position="539"/>
        <end position="708"/>
    </location>
</feature>
<gene>
    <name evidence="5" type="ORF">SAMN02745163_04283</name>
</gene>
<dbReference type="OrthoDB" id="3333873at2"/>
<dbReference type="SUPFAM" id="SSF51126">
    <property type="entry name" value="Pectin lyase-like"/>
    <property type="match status" value="1"/>
</dbReference>
<evidence type="ECO:0000256" key="3">
    <source>
        <dbReference type="ARBA" id="ARBA00022729"/>
    </source>
</evidence>
<evidence type="ECO:0000256" key="2">
    <source>
        <dbReference type="ARBA" id="ARBA00022525"/>
    </source>
</evidence>
<dbReference type="Gene3D" id="2.160.20.10">
    <property type="entry name" value="Single-stranded right-handed beta-helix, Pectin lyase-like"/>
    <property type="match status" value="1"/>
</dbReference>
<organism evidence="5 6">
    <name type="scientific">Clostridium cavendishii DSM 21758</name>
    <dbReference type="NCBI Taxonomy" id="1121302"/>
    <lineage>
        <taxon>Bacteria</taxon>
        <taxon>Bacillati</taxon>
        <taxon>Bacillota</taxon>
        <taxon>Clostridia</taxon>
        <taxon>Eubacteriales</taxon>
        <taxon>Clostridiaceae</taxon>
        <taxon>Clostridium</taxon>
    </lineage>
</organism>
<dbReference type="Pfam" id="PF24517">
    <property type="entry name" value="CBM96"/>
    <property type="match status" value="1"/>
</dbReference>
<sequence length="710" mass="78520">MKRFKSIIIFCITLLFSIMQINISNSVIVKANTGTTYYVDSIGGNDNNLGTSELTPWKTLDKVNSITFIPGDKILLKAGSKWTGQLWPKGSGTAGKPIILDSYGQGNKPIISGNGTTYPAKVSGAVMLYNQEYWEINNIDVSNYNETVKSNRAGILAYNTSGTVKNHIYIKNCYVHDVNSDKDGYKITGGIVLIGINIDKDGKSTGSAASGYNDALVESNHVKDVSIEGIRNKTVVISGTSESYPKVNSNIIFRNNFVEEILGDGMVLGETKYGGLIEKNTVKNYCNTYVGSRNYAGCWVFASDGAIMQHNEVYGGKYGFNDGEAFDIDLYCKNTIVQYNYSHDNKGGFCLFMDGSTGSIFRYNLSVNDGDNTGSPVRNDIFFYLPTSANSAPLIYNNTIYSKAGIKTTLFDCTNKPYIKFFNNIVEVHGNMQFSNSPVSGEFSNNVIYNEIENNTNKPSSHPGLITSNPLLMNPGEAKLGLENTKDYTLRAESPAIDKGRIIANNGGMDYYGNLLDGSPVDIGYFEYGAKDNVKNNKVFEAVEDGYVRDGIYSDKNYSNETELVVKSDAADYARKSYVSFDLSNYDKEKASSTILRLFVSFTDKFPKGQDSTREIKVYEASDINEETLTWKQSPAKGIYIGSISINDNDEGNWVALDLTNYLNNNNTKSKKLNLLLVNEETPNSSRQKNMIKFSSREGNVKPQLIVKEK</sequence>
<dbReference type="InterPro" id="IPR055372">
    <property type="entry name" value="CBM96"/>
</dbReference>
<comment type="subcellular location">
    <subcellularLocation>
        <location evidence="1">Secreted</location>
    </subcellularLocation>
</comment>
<dbReference type="STRING" id="1121302.SAMN02745163_04283"/>
<evidence type="ECO:0000256" key="1">
    <source>
        <dbReference type="ARBA" id="ARBA00004613"/>
    </source>
</evidence>
<reference evidence="5 6" key="1">
    <citation type="submission" date="2016-11" db="EMBL/GenBank/DDBJ databases">
        <authorList>
            <person name="Jaros S."/>
            <person name="Januszkiewicz K."/>
            <person name="Wedrychowicz H."/>
        </authorList>
    </citation>
    <scope>NUCLEOTIDE SEQUENCE [LARGE SCALE GENOMIC DNA]</scope>
    <source>
        <strain evidence="5 6">DSM 21758</strain>
    </source>
</reference>
<dbReference type="InterPro" id="IPR012334">
    <property type="entry name" value="Pectin_lyas_fold"/>
</dbReference>
<protein>
    <recommendedName>
        <fullName evidence="4">Carbohydrate-binding module family 96 domain-containing protein</fullName>
    </recommendedName>
</protein>
<dbReference type="AlphaFoldDB" id="A0A1M6UIR8"/>
<evidence type="ECO:0000259" key="4">
    <source>
        <dbReference type="Pfam" id="PF24517"/>
    </source>
</evidence>
<proteinExistence type="predicted"/>
<accession>A0A1M6UIR8</accession>
<keyword evidence="2" id="KW-0964">Secreted</keyword>
<dbReference type="RefSeq" id="WP_072993198.1">
    <property type="nucleotide sequence ID" value="NZ_FQZB01000023.1"/>
</dbReference>
<dbReference type="InterPro" id="IPR011050">
    <property type="entry name" value="Pectin_lyase_fold/virulence"/>
</dbReference>
<dbReference type="EMBL" id="FQZB01000023">
    <property type="protein sequence ID" value="SHK68998.1"/>
    <property type="molecule type" value="Genomic_DNA"/>
</dbReference>
<name>A0A1M6UIR8_9CLOT</name>
<evidence type="ECO:0000313" key="5">
    <source>
        <dbReference type="EMBL" id="SHK68998.1"/>
    </source>
</evidence>